<name>A0A1Q9DW50_SYMMI</name>
<dbReference type="EMBL" id="LSRX01000363">
    <property type="protein sequence ID" value="OLP99406.1"/>
    <property type="molecule type" value="Genomic_DNA"/>
</dbReference>
<sequence length="69" mass="7897">MIAQAWQELGGSCTTNLRLEDAEWLNVVLTRLSFGSLFMMLLHNLGACTWVDLARAEMERMRQLMPVRA</sequence>
<dbReference type="Proteomes" id="UP000186817">
    <property type="component" value="Unassembled WGS sequence"/>
</dbReference>
<reference evidence="1 2" key="1">
    <citation type="submission" date="2016-02" db="EMBL/GenBank/DDBJ databases">
        <title>Genome analysis of coral dinoflagellate symbionts highlights evolutionary adaptations to a symbiotic lifestyle.</title>
        <authorList>
            <person name="Aranda M."/>
            <person name="Li Y."/>
            <person name="Liew Y.J."/>
            <person name="Baumgarten S."/>
            <person name="Simakov O."/>
            <person name="Wilson M."/>
            <person name="Piel J."/>
            <person name="Ashoor H."/>
            <person name="Bougouffa S."/>
            <person name="Bajic V.B."/>
            <person name="Ryu T."/>
            <person name="Ravasi T."/>
            <person name="Bayer T."/>
            <person name="Micklem G."/>
            <person name="Kim H."/>
            <person name="Bhak J."/>
            <person name="Lajeunesse T.C."/>
            <person name="Voolstra C.R."/>
        </authorList>
    </citation>
    <scope>NUCLEOTIDE SEQUENCE [LARGE SCALE GENOMIC DNA]</scope>
    <source>
        <strain evidence="1 2">CCMP2467</strain>
    </source>
</reference>
<dbReference type="OrthoDB" id="10523352at2759"/>
<accession>A0A1Q9DW50</accession>
<dbReference type="AlphaFoldDB" id="A0A1Q9DW50"/>
<organism evidence="1 2">
    <name type="scientific">Symbiodinium microadriaticum</name>
    <name type="common">Dinoflagellate</name>
    <name type="synonym">Zooxanthella microadriatica</name>
    <dbReference type="NCBI Taxonomy" id="2951"/>
    <lineage>
        <taxon>Eukaryota</taxon>
        <taxon>Sar</taxon>
        <taxon>Alveolata</taxon>
        <taxon>Dinophyceae</taxon>
        <taxon>Suessiales</taxon>
        <taxon>Symbiodiniaceae</taxon>
        <taxon>Symbiodinium</taxon>
    </lineage>
</organism>
<proteinExistence type="predicted"/>
<protein>
    <submittedName>
        <fullName evidence="1">Uncharacterized protein</fullName>
    </submittedName>
</protein>
<evidence type="ECO:0000313" key="1">
    <source>
        <dbReference type="EMBL" id="OLP99406.1"/>
    </source>
</evidence>
<evidence type="ECO:0000313" key="2">
    <source>
        <dbReference type="Proteomes" id="UP000186817"/>
    </source>
</evidence>
<comment type="caution">
    <text evidence="1">The sequence shown here is derived from an EMBL/GenBank/DDBJ whole genome shotgun (WGS) entry which is preliminary data.</text>
</comment>
<gene>
    <name evidence="1" type="ORF">AK812_SmicGene18033</name>
</gene>
<keyword evidence="2" id="KW-1185">Reference proteome</keyword>